<reference evidence="1 2" key="1">
    <citation type="submission" date="2015-01" db="EMBL/GenBank/DDBJ databases">
        <title>Evolution of Trichinella species and genotypes.</title>
        <authorList>
            <person name="Korhonen P.K."/>
            <person name="Edoardo P."/>
            <person name="Giuseppe L.R."/>
            <person name="Gasser R.B."/>
        </authorList>
    </citation>
    <scope>NUCLEOTIDE SEQUENCE [LARGE SCALE GENOMIC DNA]</scope>
    <source>
        <strain evidence="1">ISS13</strain>
    </source>
</reference>
<evidence type="ECO:0000313" key="2">
    <source>
        <dbReference type="Proteomes" id="UP000054632"/>
    </source>
</evidence>
<accession>A0A0V1C4X8</accession>
<gene>
    <name evidence="1" type="ORF">T4A_8855</name>
</gene>
<dbReference type="Proteomes" id="UP000054632">
    <property type="component" value="Unassembled WGS sequence"/>
</dbReference>
<evidence type="ECO:0000313" key="1">
    <source>
        <dbReference type="EMBL" id="KRY44078.1"/>
    </source>
</evidence>
<proteinExistence type="predicted"/>
<comment type="caution">
    <text evidence="1">The sequence shown here is derived from an EMBL/GenBank/DDBJ whole genome shotgun (WGS) entry which is preliminary data.</text>
</comment>
<protein>
    <submittedName>
        <fullName evidence="1">Uncharacterized protein</fullName>
    </submittedName>
</protein>
<dbReference type="AlphaFoldDB" id="A0A0V1C4X8"/>
<organism evidence="1 2">
    <name type="scientific">Trichinella pseudospiralis</name>
    <name type="common">Parasitic roundworm</name>
    <dbReference type="NCBI Taxonomy" id="6337"/>
    <lineage>
        <taxon>Eukaryota</taxon>
        <taxon>Metazoa</taxon>
        <taxon>Ecdysozoa</taxon>
        <taxon>Nematoda</taxon>
        <taxon>Enoplea</taxon>
        <taxon>Dorylaimia</taxon>
        <taxon>Trichinellida</taxon>
        <taxon>Trichinellidae</taxon>
        <taxon>Trichinella</taxon>
    </lineage>
</organism>
<name>A0A0V1C4X8_TRIPS</name>
<dbReference type="EMBL" id="JYDR01004511">
    <property type="protein sequence ID" value="KRY44078.1"/>
    <property type="molecule type" value="Genomic_DNA"/>
</dbReference>
<sequence length="54" mass="6073">MVCYDIPSNCTSSVDILKKAWSIGSHISMKKMMNVIDNLEIICIVSSFNSCHHK</sequence>